<feature type="transmembrane region" description="Helical" evidence="9">
    <location>
        <begin position="310"/>
        <end position="332"/>
    </location>
</feature>
<dbReference type="Gene3D" id="1.10.287.130">
    <property type="match status" value="1"/>
</dbReference>
<dbReference type="EMBL" id="JBEDUW010000006">
    <property type="protein sequence ID" value="KAK9919956.1"/>
    <property type="molecule type" value="Genomic_DNA"/>
</dbReference>
<feature type="compositionally biased region" description="Basic and acidic residues" evidence="8">
    <location>
        <begin position="747"/>
        <end position="764"/>
    </location>
</feature>
<evidence type="ECO:0000256" key="8">
    <source>
        <dbReference type="SAM" id="MobiDB-lite"/>
    </source>
</evidence>
<protein>
    <recommendedName>
        <fullName evidence="3">histidine kinase</fullName>
        <ecNumber evidence="3">2.7.13.3</ecNumber>
    </recommendedName>
</protein>
<keyword evidence="4 7" id="KW-0597">Phosphoprotein</keyword>
<dbReference type="PROSITE" id="PS50110">
    <property type="entry name" value="RESPONSE_REGULATORY"/>
    <property type="match status" value="1"/>
</dbReference>
<dbReference type="PRINTS" id="PR00344">
    <property type="entry name" value="BCTRLSENSOR"/>
</dbReference>
<evidence type="ECO:0000256" key="3">
    <source>
        <dbReference type="ARBA" id="ARBA00012438"/>
    </source>
</evidence>
<evidence type="ECO:0000256" key="1">
    <source>
        <dbReference type="ARBA" id="ARBA00000085"/>
    </source>
</evidence>
<keyword evidence="9" id="KW-1133">Transmembrane helix</keyword>
<feature type="compositionally biased region" description="Polar residues" evidence="8">
    <location>
        <begin position="868"/>
        <end position="883"/>
    </location>
</feature>
<dbReference type="Pfam" id="PF00072">
    <property type="entry name" value="Response_reg"/>
    <property type="match status" value="1"/>
</dbReference>
<dbReference type="SMART" id="SM00448">
    <property type="entry name" value="REC"/>
    <property type="match status" value="1"/>
</dbReference>
<dbReference type="InterPro" id="IPR003661">
    <property type="entry name" value="HisK_dim/P_dom"/>
</dbReference>
<dbReference type="GO" id="GO:0000155">
    <property type="term" value="F:phosphorelay sensor kinase activity"/>
    <property type="evidence" value="ECO:0007669"/>
    <property type="project" value="InterPro"/>
</dbReference>
<evidence type="ECO:0000256" key="9">
    <source>
        <dbReference type="SAM" id="Phobius"/>
    </source>
</evidence>
<dbReference type="Pfam" id="PF00512">
    <property type="entry name" value="HisKA"/>
    <property type="match status" value="1"/>
</dbReference>
<feature type="modified residue" description="4-aspartylphosphate" evidence="7">
    <location>
        <position position="979"/>
    </location>
</feature>
<keyword evidence="9" id="KW-0812">Transmembrane</keyword>
<dbReference type="Pfam" id="PF02518">
    <property type="entry name" value="HATPase_c"/>
    <property type="match status" value="1"/>
</dbReference>
<dbReference type="InterPro" id="IPR036097">
    <property type="entry name" value="HisK_dim/P_sf"/>
</dbReference>
<dbReference type="PANTHER" id="PTHR43719">
    <property type="entry name" value="TWO-COMPONENT HISTIDINE KINASE"/>
    <property type="match status" value="1"/>
</dbReference>
<keyword evidence="13" id="KW-1185">Reference proteome</keyword>
<evidence type="ECO:0000256" key="7">
    <source>
        <dbReference type="PROSITE-ProRule" id="PRU00169"/>
    </source>
</evidence>
<dbReference type="InterPro" id="IPR036890">
    <property type="entry name" value="HATPase_C_sf"/>
</dbReference>
<evidence type="ECO:0000256" key="4">
    <source>
        <dbReference type="ARBA" id="ARBA00022553"/>
    </source>
</evidence>
<keyword evidence="9" id="KW-0472">Membrane</keyword>
<dbReference type="Proteomes" id="UP001457282">
    <property type="component" value="Unassembled WGS sequence"/>
</dbReference>
<dbReference type="InterPro" id="IPR050956">
    <property type="entry name" value="2C_system_His_kinase"/>
</dbReference>
<comment type="subcellular location">
    <subcellularLocation>
        <location evidence="2">Endoplasmic reticulum membrane</location>
        <topology evidence="2">Multi-pass membrane protein</topology>
    </subcellularLocation>
</comment>
<evidence type="ECO:0000259" key="11">
    <source>
        <dbReference type="PROSITE" id="PS50110"/>
    </source>
</evidence>
<evidence type="ECO:0000256" key="2">
    <source>
        <dbReference type="ARBA" id="ARBA00004477"/>
    </source>
</evidence>
<dbReference type="PANTHER" id="PTHR43719:SF50">
    <property type="entry name" value="HISTIDINE KINASE CKI1-LIKE ISOFORM X1"/>
    <property type="match status" value="1"/>
</dbReference>
<dbReference type="SMART" id="SM00388">
    <property type="entry name" value="HisKA"/>
    <property type="match status" value="1"/>
</dbReference>
<dbReference type="InterPro" id="IPR004358">
    <property type="entry name" value="Sig_transdc_His_kin-like_C"/>
</dbReference>
<dbReference type="CDD" id="cd00082">
    <property type="entry name" value="HisKA"/>
    <property type="match status" value="1"/>
</dbReference>
<keyword evidence="6" id="KW-0675">Receptor</keyword>
<accession>A0AAW1W7L2</accession>
<evidence type="ECO:0000313" key="12">
    <source>
        <dbReference type="EMBL" id="KAK9919956.1"/>
    </source>
</evidence>
<dbReference type="PROSITE" id="PS50109">
    <property type="entry name" value="HIS_KIN"/>
    <property type="match status" value="1"/>
</dbReference>
<evidence type="ECO:0000259" key="10">
    <source>
        <dbReference type="PROSITE" id="PS50109"/>
    </source>
</evidence>
<dbReference type="EC" id="2.7.13.3" evidence="3"/>
<comment type="catalytic activity">
    <reaction evidence="1">
        <text>ATP + protein L-histidine = ADP + protein N-phospho-L-histidine.</text>
        <dbReference type="EC" id="2.7.13.3"/>
    </reaction>
</comment>
<dbReference type="InterPro" id="IPR003594">
    <property type="entry name" value="HATPase_dom"/>
</dbReference>
<dbReference type="InterPro" id="IPR005467">
    <property type="entry name" value="His_kinase_dom"/>
</dbReference>
<dbReference type="SUPFAM" id="SSF47384">
    <property type="entry name" value="Homodimeric domain of signal transducing histidine kinase"/>
    <property type="match status" value="1"/>
</dbReference>
<dbReference type="Gene3D" id="3.40.50.2300">
    <property type="match status" value="1"/>
</dbReference>
<dbReference type="InterPro" id="IPR001789">
    <property type="entry name" value="Sig_transdc_resp-reg_receiver"/>
</dbReference>
<dbReference type="Gene3D" id="3.30.565.10">
    <property type="entry name" value="Histidine kinase-like ATPase, C-terminal domain"/>
    <property type="match status" value="1"/>
</dbReference>
<name>A0AAW1W7L2_RUBAR</name>
<evidence type="ECO:0000256" key="6">
    <source>
        <dbReference type="ARBA" id="ARBA00023170"/>
    </source>
</evidence>
<dbReference type="GO" id="GO:0005789">
    <property type="term" value="C:endoplasmic reticulum membrane"/>
    <property type="evidence" value="ECO:0007669"/>
    <property type="project" value="UniProtKB-SubCell"/>
</dbReference>
<proteinExistence type="predicted"/>
<dbReference type="CDD" id="cd17546">
    <property type="entry name" value="REC_hyHK_CKI1_RcsC-like"/>
    <property type="match status" value="1"/>
</dbReference>
<dbReference type="AlphaFoldDB" id="A0AAW1W7L2"/>
<feature type="compositionally biased region" description="Polar residues" evidence="8">
    <location>
        <begin position="736"/>
        <end position="746"/>
    </location>
</feature>
<evidence type="ECO:0000313" key="13">
    <source>
        <dbReference type="Proteomes" id="UP001457282"/>
    </source>
</evidence>
<dbReference type="InterPro" id="IPR011006">
    <property type="entry name" value="CheY-like_superfamily"/>
</dbReference>
<dbReference type="SUPFAM" id="SSF52172">
    <property type="entry name" value="CheY-like"/>
    <property type="match status" value="1"/>
</dbReference>
<reference evidence="12 13" key="1">
    <citation type="journal article" date="2023" name="G3 (Bethesda)">
        <title>A chromosome-length genome assembly and annotation of blackberry (Rubus argutus, cv. 'Hillquist').</title>
        <authorList>
            <person name="Bruna T."/>
            <person name="Aryal R."/>
            <person name="Dudchenko O."/>
            <person name="Sargent D.J."/>
            <person name="Mead D."/>
            <person name="Buti M."/>
            <person name="Cavallini A."/>
            <person name="Hytonen T."/>
            <person name="Andres J."/>
            <person name="Pham M."/>
            <person name="Weisz D."/>
            <person name="Mascagni F."/>
            <person name="Usai G."/>
            <person name="Natali L."/>
            <person name="Bassil N."/>
            <person name="Fernandez G.E."/>
            <person name="Lomsadze A."/>
            <person name="Armour M."/>
            <person name="Olukolu B."/>
            <person name="Poorten T."/>
            <person name="Britton C."/>
            <person name="Davik J."/>
            <person name="Ashrafi H."/>
            <person name="Aiden E.L."/>
            <person name="Borodovsky M."/>
            <person name="Worthington M."/>
        </authorList>
    </citation>
    <scope>NUCLEOTIDE SEQUENCE [LARGE SCALE GENOMIC DNA]</scope>
    <source>
        <strain evidence="12">PI 553951</strain>
    </source>
</reference>
<feature type="region of interest" description="Disordered" evidence="8">
    <location>
        <begin position="866"/>
        <end position="891"/>
    </location>
</feature>
<gene>
    <name evidence="12" type="ORF">M0R45_028528</name>
</gene>
<comment type="caution">
    <text evidence="12">The sequence shown here is derived from an EMBL/GenBank/DDBJ whole genome shotgun (WGS) entry which is preliminary data.</text>
</comment>
<evidence type="ECO:0000256" key="5">
    <source>
        <dbReference type="ARBA" id="ARBA00022824"/>
    </source>
</evidence>
<organism evidence="12 13">
    <name type="scientific">Rubus argutus</name>
    <name type="common">Southern blackberry</name>
    <dbReference type="NCBI Taxonomy" id="59490"/>
    <lineage>
        <taxon>Eukaryota</taxon>
        <taxon>Viridiplantae</taxon>
        <taxon>Streptophyta</taxon>
        <taxon>Embryophyta</taxon>
        <taxon>Tracheophyta</taxon>
        <taxon>Spermatophyta</taxon>
        <taxon>Magnoliopsida</taxon>
        <taxon>eudicotyledons</taxon>
        <taxon>Gunneridae</taxon>
        <taxon>Pentapetalae</taxon>
        <taxon>rosids</taxon>
        <taxon>fabids</taxon>
        <taxon>Rosales</taxon>
        <taxon>Rosaceae</taxon>
        <taxon>Rosoideae</taxon>
        <taxon>Rosoideae incertae sedis</taxon>
        <taxon>Rubus</taxon>
    </lineage>
</organism>
<dbReference type="SUPFAM" id="SSF55874">
    <property type="entry name" value="ATPase domain of HSP90 chaperone/DNA topoisomerase II/histidine kinase"/>
    <property type="match status" value="1"/>
</dbReference>
<feature type="domain" description="Response regulatory" evidence="11">
    <location>
        <begin position="917"/>
        <end position="1048"/>
    </location>
</feature>
<dbReference type="SMART" id="SM00387">
    <property type="entry name" value="HATPase_c"/>
    <property type="match status" value="1"/>
</dbReference>
<feature type="domain" description="Histidine kinase" evidence="10">
    <location>
        <begin position="370"/>
        <end position="636"/>
    </location>
</feature>
<keyword evidence="5" id="KW-0256">Endoplasmic reticulum</keyword>
<sequence length="1050" mass="116933">MVSVLFKMTRTIQDRVMFLSHEALNKSISSIHSTANLLSPLNPSTIKLARSLTSLLNGTELGFTTIQTTVAPTLFLGLSTIPHISQVSYLGLDGLLFSLYNSEYPHWGSTGLGSQTSAVFSNTTVSESWYTQPVNRDTGLLYGTAVNIDSNSMCTVNASWFQQALNNTSGYTWLGTGCDRAEYRLFFSSVAMNGRGVISLGMKEKVVVDHFSAVDFHKGYFHLATSDGKVIVPAKLPKTQFHISNNTVSLQTVKSNGDVTDHTFSCHHSSSYSWKIDGVKYTAYCNTLKIVGISSVYVLTYPTINGVVNIYRVVLGLLLFIIFVSLCFFIFLTIKAARREMILCARIIKQEGATRQAERKSMNKTKAFSRANHDVRASLAAITGLIELCHQDAKPNSELAANLGQMDTCTKDLLGILNTVLDISKIEAGKVQLEVEEFNLAQLLEDVVDMFYPIAIKKGVDILLDPCDNSIAKTCYVRGDRGKLKQILCNLISNAVKFTSEGHITVRAMVAKTSYENSIIASNRSRMLKCLSWWFYKGEEAFKDLDALHKAEKDPNTTKFVIEVDDTGEGIPKDKRGFVFENFVQVTDSATGKEGSGLGLGIVESLVRLMGGEIKILDKEAGERGTCFSFDVSLQACKPDSGDMEEEWSIMNHGIQPFGIYFLPPAPKPQGSRVVLFIEGNERREMLVKYIRSLNIKVTSIKHANQLVPTLGKIKRKLDLSYFSYSETPSGFFEQMSASPSNNSDARPSDESQSIKEIGDDKKTNSRNSLAGIVLIVVDTNAGAFSELYASVANFRKGIQNSRYKVVWLDNSITRNTMQLGEHRLSPPNDYIIYKPFHGSRLYKVLGLIPELKGCNLPWLETRKVDTQEAQQSDPKAPGTSSSYDHDDESQQQVDIVIDKGDVKRSDHIQEVLYGKKVLVVDDMELFRKLTSANLRKLGAVVEVCQNGKEAFDQVCKALRDHNEEDKSRSIPYDYIFMDCEMPIIDGFEATRLIRMEEKKYDIHLPIIALTAHAMTEELSKTLEAGMDFHLTKPLQVDSLMKVIQSIDNK</sequence>
<feature type="region of interest" description="Disordered" evidence="8">
    <location>
        <begin position="734"/>
        <end position="764"/>
    </location>
</feature>